<name>X0XNU1_9ZZZZ</name>
<sequence>TPCISQIEGLGLKPEVQEKFLRLNAIRVFRL</sequence>
<proteinExistence type="predicted"/>
<gene>
    <name evidence="1" type="ORF">S01H1_84828</name>
</gene>
<organism evidence="1">
    <name type="scientific">marine sediment metagenome</name>
    <dbReference type="NCBI Taxonomy" id="412755"/>
    <lineage>
        <taxon>unclassified sequences</taxon>
        <taxon>metagenomes</taxon>
        <taxon>ecological metagenomes</taxon>
    </lineage>
</organism>
<reference evidence="1" key="1">
    <citation type="journal article" date="2014" name="Front. Microbiol.">
        <title>High frequency of phylogenetically diverse reductive dehalogenase-homologous genes in deep subseafloor sedimentary metagenomes.</title>
        <authorList>
            <person name="Kawai M."/>
            <person name="Futagami T."/>
            <person name="Toyoda A."/>
            <person name="Takaki Y."/>
            <person name="Nishi S."/>
            <person name="Hori S."/>
            <person name="Arai W."/>
            <person name="Tsubouchi T."/>
            <person name="Morono Y."/>
            <person name="Uchiyama I."/>
            <person name="Ito T."/>
            <person name="Fujiyama A."/>
            <person name="Inagaki F."/>
            <person name="Takami H."/>
        </authorList>
    </citation>
    <scope>NUCLEOTIDE SEQUENCE</scope>
    <source>
        <strain evidence="1">Expedition CK06-06</strain>
    </source>
</reference>
<accession>X0XNU1</accession>
<dbReference type="AlphaFoldDB" id="X0XNU1"/>
<dbReference type="EMBL" id="BARS01058034">
    <property type="protein sequence ID" value="GAG44865.1"/>
    <property type="molecule type" value="Genomic_DNA"/>
</dbReference>
<protein>
    <submittedName>
        <fullName evidence="1">Uncharacterized protein</fullName>
    </submittedName>
</protein>
<feature type="non-terminal residue" evidence="1">
    <location>
        <position position="1"/>
    </location>
</feature>
<comment type="caution">
    <text evidence="1">The sequence shown here is derived from an EMBL/GenBank/DDBJ whole genome shotgun (WGS) entry which is preliminary data.</text>
</comment>
<evidence type="ECO:0000313" key="1">
    <source>
        <dbReference type="EMBL" id="GAG44865.1"/>
    </source>
</evidence>